<dbReference type="Pfam" id="PF00583">
    <property type="entry name" value="Acetyltransf_1"/>
    <property type="match status" value="1"/>
</dbReference>
<evidence type="ECO:0000313" key="2">
    <source>
        <dbReference type="EMBL" id="MRD48057.1"/>
    </source>
</evidence>
<dbReference type="EMBL" id="WJBU01000010">
    <property type="protein sequence ID" value="MRD48057.1"/>
    <property type="molecule type" value="Genomic_DNA"/>
</dbReference>
<proteinExistence type="predicted"/>
<dbReference type="PROSITE" id="PS51186">
    <property type="entry name" value="GNAT"/>
    <property type="match status" value="1"/>
</dbReference>
<keyword evidence="2" id="KW-0808">Transferase</keyword>
<gene>
    <name evidence="2" type="ORF">GHT07_12265</name>
</gene>
<dbReference type="GO" id="GO:0016747">
    <property type="term" value="F:acyltransferase activity, transferring groups other than amino-acyl groups"/>
    <property type="evidence" value="ECO:0007669"/>
    <property type="project" value="InterPro"/>
</dbReference>
<comment type="caution">
    <text evidence="2">The sequence shown here is derived from an EMBL/GenBank/DDBJ whole genome shotgun (WGS) entry which is preliminary data.</text>
</comment>
<accession>A0A844B9A8</accession>
<dbReference type="Gene3D" id="3.40.630.30">
    <property type="match status" value="1"/>
</dbReference>
<feature type="domain" description="N-acetyltransferase" evidence="1">
    <location>
        <begin position="51"/>
        <end position="235"/>
    </location>
</feature>
<keyword evidence="3" id="KW-1185">Reference proteome</keyword>
<dbReference type="OrthoDB" id="8894819at2"/>
<name>A0A844B9A8_9BURK</name>
<dbReference type="CDD" id="cd04301">
    <property type="entry name" value="NAT_SF"/>
    <property type="match status" value="1"/>
</dbReference>
<dbReference type="InterPro" id="IPR016181">
    <property type="entry name" value="Acyl_CoA_acyltransferase"/>
</dbReference>
<evidence type="ECO:0000313" key="3">
    <source>
        <dbReference type="Proteomes" id="UP000487350"/>
    </source>
</evidence>
<dbReference type="SUPFAM" id="SSF55729">
    <property type="entry name" value="Acyl-CoA N-acyltransferases (Nat)"/>
    <property type="match status" value="1"/>
</dbReference>
<dbReference type="Proteomes" id="UP000487350">
    <property type="component" value="Unassembled WGS sequence"/>
</dbReference>
<organism evidence="2 3">
    <name type="scientific">Caenimonas koreensis DSM 17982</name>
    <dbReference type="NCBI Taxonomy" id="1121255"/>
    <lineage>
        <taxon>Bacteria</taxon>
        <taxon>Pseudomonadati</taxon>
        <taxon>Pseudomonadota</taxon>
        <taxon>Betaproteobacteria</taxon>
        <taxon>Burkholderiales</taxon>
        <taxon>Comamonadaceae</taxon>
        <taxon>Caenimonas</taxon>
    </lineage>
</organism>
<reference evidence="2 3" key="1">
    <citation type="submission" date="2019-11" db="EMBL/GenBank/DDBJ databases">
        <title>Caenimonas koreensis gen. nov., sp. nov., isolated from activated sludge.</title>
        <authorList>
            <person name="Seung H.R."/>
        </authorList>
    </citation>
    <scope>NUCLEOTIDE SEQUENCE [LARGE SCALE GENOMIC DNA]</scope>
    <source>
        <strain evidence="2 3">EMB320</strain>
    </source>
</reference>
<sequence>MRSLRLDAAVHRQRLCSRGPAHPLQAVGWCVNTPDHASFLATHQPMNPATVTVQALSPQLLPDFLRFFDGTAFSDNPKWSSCYCQCFYEDHSQIKWAERTAPQNRALACERVQANLMQGYLAYSNGTPVGWCNAAPRKLLHALDSEPVPDGEHVGTILCFLVEPSFRGRGVARQLLEAACAGLCGQGLRVVEANPRKSSTSAAENHFGPLTMYQAAGFTVHREDTDGSVWVRRAL</sequence>
<dbReference type="InterPro" id="IPR000182">
    <property type="entry name" value="GNAT_dom"/>
</dbReference>
<evidence type="ECO:0000259" key="1">
    <source>
        <dbReference type="PROSITE" id="PS51186"/>
    </source>
</evidence>
<dbReference type="AlphaFoldDB" id="A0A844B9A8"/>
<protein>
    <submittedName>
        <fullName evidence="2">GNAT family N-acetyltransferase</fullName>
    </submittedName>
</protein>